<feature type="coiled-coil region" evidence="1">
    <location>
        <begin position="12"/>
        <end position="39"/>
    </location>
</feature>
<evidence type="ECO:0000256" key="1">
    <source>
        <dbReference type="SAM" id="Coils"/>
    </source>
</evidence>
<dbReference type="InterPro" id="IPR008974">
    <property type="entry name" value="TRAF-like"/>
</dbReference>
<evidence type="ECO:0000313" key="3">
    <source>
        <dbReference type="EnsemblMetazoa" id="SMAR009499-PA"/>
    </source>
</evidence>
<evidence type="ECO:0000259" key="2">
    <source>
        <dbReference type="PROSITE" id="PS50144"/>
    </source>
</evidence>
<keyword evidence="1" id="KW-0175">Coiled coil</keyword>
<dbReference type="PANTHER" id="PTHR10131:SF94">
    <property type="entry name" value="TNF RECEPTOR-ASSOCIATED FACTOR 4"/>
    <property type="match status" value="1"/>
</dbReference>
<keyword evidence="4" id="KW-1185">Reference proteome</keyword>
<dbReference type="Pfam" id="PF22486">
    <property type="entry name" value="MATH_2"/>
    <property type="match status" value="1"/>
</dbReference>
<dbReference type="PhylomeDB" id="T1J765"/>
<dbReference type="PANTHER" id="PTHR10131">
    <property type="entry name" value="TNF RECEPTOR ASSOCIATED FACTOR"/>
    <property type="match status" value="1"/>
</dbReference>
<dbReference type="eggNOG" id="KOG0297">
    <property type="taxonomic scope" value="Eukaryota"/>
</dbReference>
<dbReference type="SMART" id="SM00061">
    <property type="entry name" value="MATH"/>
    <property type="match status" value="1"/>
</dbReference>
<accession>T1J765</accession>
<dbReference type="EMBL" id="JH431913">
    <property type="status" value="NOT_ANNOTATED_CDS"/>
    <property type="molecule type" value="Genomic_DNA"/>
</dbReference>
<dbReference type="GO" id="GO:0043122">
    <property type="term" value="P:regulation of canonical NF-kappaB signal transduction"/>
    <property type="evidence" value="ECO:0007669"/>
    <property type="project" value="TreeGrafter"/>
</dbReference>
<dbReference type="InterPro" id="IPR002083">
    <property type="entry name" value="MATH/TRAF_dom"/>
</dbReference>
<proteinExistence type="predicted"/>
<organism evidence="3 4">
    <name type="scientific">Strigamia maritima</name>
    <name type="common">European centipede</name>
    <name type="synonym">Geophilus maritimus</name>
    <dbReference type="NCBI Taxonomy" id="126957"/>
    <lineage>
        <taxon>Eukaryota</taxon>
        <taxon>Metazoa</taxon>
        <taxon>Ecdysozoa</taxon>
        <taxon>Arthropoda</taxon>
        <taxon>Myriapoda</taxon>
        <taxon>Chilopoda</taxon>
        <taxon>Pleurostigmophora</taxon>
        <taxon>Geophilomorpha</taxon>
        <taxon>Linotaeniidae</taxon>
        <taxon>Strigamia</taxon>
    </lineage>
</organism>
<protein>
    <recommendedName>
        <fullName evidence="2">MATH domain-containing protein</fullName>
    </recommendedName>
</protein>
<sequence length="192" mass="22442">MFIFYISYTDKLENNSNQQNQLKKKLDGLETDITHMRNKLTSFEYIWEIKNFKKLKANAKSGIKKEVYSNPFYSSEFGYKMRLKLYPDGAGSGRGTHVSIFRQVMKGRYDAILNWPIEYTGEVSILDQLNHKDHHSNKIESDSIKHRKEYAKPIDEFNDGLGSPTFISLDKLEPLYLVDDTIFIKFHLKITS</sequence>
<dbReference type="EnsemblMetazoa" id="SMAR009499-RA">
    <property type="protein sequence ID" value="SMAR009499-PA"/>
    <property type="gene ID" value="SMAR009499"/>
</dbReference>
<dbReference type="Gene3D" id="2.60.210.10">
    <property type="entry name" value="Apoptosis, Tumor Necrosis Factor Receptor Associated Protein 2, Chain A"/>
    <property type="match status" value="1"/>
</dbReference>
<reference evidence="4" key="1">
    <citation type="submission" date="2011-05" db="EMBL/GenBank/DDBJ databases">
        <authorList>
            <person name="Richards S.R."/>
            <person name="Qu J."/>
            <person name="Jiang H."/>
            <person name="Jhangiani S.N."/>
            <person name="Agravi P."/>
            <person name="Goodspeed R."/>
            <person name="Gross S."/>
            <person name="Mandapat C."/>
            <person name="Jackson L."/>
            <person name="Mathew T."/>
            <person name="Pu L."/>
            <person name="Thornton R."/>
            <person name="Saada N."/>
            <person name="Wilczek-Boney K.B."/>
            <person name="Lee S."/>
            <person name="Kovar C."/>
            <person name="Wu Y."/>
            <person name="Scherer S.E."/>
            <person name="Worley K.C."/>
            <person name="Muzny D.M."/>
            <person name="Gibbs R."/>
        </authorList>
    </citation>
    <scope>NUCLEOTIDE SEQUENCE</scope>
    <source>
        <strain evidence="4">Brora</strain>
    </source>
</reference>
<dbReference type="SUPFAM" id="SSF49599">
    <property type="entry name" value="TRAF domain-like"/>
    <property type="match status" value="1"/>
</dbReference>
<reference evidence="3" key="2">
    <citation type="submission" date="2015-02" db="UniProtKB">
        <authorList>
            <consortium name="EnsemblMetazoa"/>
        </authorList>
    </citation>
    <scope>IDENTIFICATION</scope>
</reference>
<feature type="domain" description="MATH" evidence="2">
    <location>
        <begin position="42"/>
        <end position="188"/>
    </location>
</feature>
<dbReference type="OMA" id="TEKCADY"/>
<name>T1J765_STRMM</name>
<dbReference type="HOGENOM" id="CLU_122104_0_0_1"/>
<evidence type="ECO:0000313" key="4">
    <source>
        <dbReference type="Proteomes" id="UP000014500"/>
    </source>
</evidence>
<dbReference type="PROSITE" id="PS50144">
    <property type="entry name" value="MATH"/>
    <property type="match status" value="1"/>
</dbReference>
<dbReference type="STRING" id="126957.T1J765"/>
<dbReference type="AlphaFoldDB" id="T1J765"/>
<dbReference type="Proteomes" id="UP000014500">
    <property type="component" value="Unassembled WGS sequence"/>
</dbReference>